<comment type="caution">
    <text evidence="1">The sequence shown here is derived from an EMBL/GenBank/DDBJ whole genome shotgun (WGS) entry which is preliminary data.</text>
</comment>
<dbReference type="Proteomes" id="UP001320768">
    <property type="component" value="Unassembled WGS sequence"/>
</dbReference>
<reference evidence="1 2" key="1">
    <citation type="journal article" date="2022" name="Nat. Microbiol.">
        <title>The microbiome of a bacterivorous marine choanoflagellate contains a resource-demanding obligate bacterial associate.</title>
        <authorList>
            <person name="Needham D.M."/>
            <person name="Poirier C."/>
            <person name="Bachy C."/>
            <person name="George E.E."/>
            <person name="Wilken S."/>
            <person name="Yung C.C.M."/>
            <person name="Limardo A.J."/>
            <person name="Morando M."/>
            <person name="Sudek L."/>
            <person name="Malmstrom R.R."/>
            <person name="Keeling P.J."/>
            <person name="Santoro A.E."/>
            <person name="Worden A.Z."/>
        </authorList>
    </citation>
    <scope>NUCLEOTIDE SEQUENCE [LARGE SCALE GENOMIC DNA]</scope>
    <source>
        <strain evidence="1 2">Comchoano-2</strain>
    </source>
</reference>
<evidence type="ECO:0000313" key="1">
    <source>
        <dbReference type="EMBL" id="MCP8351862.1"/>
    </source>
</evidence>
<name>A0ABT1L3T3_9GAMM</name>
<dbReference type="EMBL" id="JAKUDN010000001">
    <property type="protein sequence ID" value="MCP8351862.1"/>
    <property type="molecule type" value="Genomic_DNA"/>
</dbReference>
<dbReference type="RefSeq" id="WP_258568970.1">
    <property type="nucleotide sequence ID" value="NZ_JAKUDN010000001.1"/>
</dbReference>
<evidence type="ECO:0000313" key="2">
    <source>
        <dbReference type="Proteomes" id="UP001320768"/>
    </source>
</evidence>
<sequence>MKELNDAFIEILKKLETVDSPKVDKFFEQNKDKMADFWHLTYHCIRGNKQHVDDIITKHGPCMLLEKQQSFCPLFMLIQFNTPGSDHFEIFEKYIDEIFKRKPEAIYDRYLWLYRACIFCNQLEIFKILLNHDEEGTLLAIHMQDLFIRTRERREVQDTFTDRSPEIFSFMLQNELVQERIHRIHRFKAMANATIRDYVKKYLAQNLDVVYTKLSSIRYTECNMDSIFHEKDTLITAFANWNPQSLTPNYLATALKKIPCHIHLLAKMKTSIFPYIESQLILCYVSRAMATTQKPCLTVNKEFHLVTKKVRSGDLVFTPKVLIWFPKTSKVQIKEPSQNLTDKYVNALRTTWGGPSLVPGYLRVLLECY</sequence>
<gene>
    <name evidence="1" type="ORF">MKS91_00950</name>
</gene>
<keyword evidence="2" id="KW-1185">Reference proteome</keyword>
<protein>
    <submittedName>
        <fullName evidence="1">Uncharacterized protein</fullName>
    </submittedName>
</protein>
<proteinExistence type="predicted"/>
<organism evidence="1 2">
    <name type="scientific">Candidatus Synchoanobacter obligatus</name>
    <dbReference type="NCBI Taxonomy" id="2919597"/>
    <lineage>
        <taxon>Bacteria</taxon>
        <taxon>Pseudomonadati</taxon>
        <taxon>Pseudomonadota</taxon>
        <taxon>Gammaproteobacteria</taxon>
        <taxon>Candidatus Comchoanobacterales</taxon>
        <taxon>Candidatus Comchoanobacteraceae</taxon>
        <taxon>Candidatus Synchoanobacter</taxon>
    </lineage>
</organism>
<accession>A0ABT1L3T3</accession>